<sequence length="164" mass="18360">MAGYKRNHDLFYAPASNNNEENLLVDNNGGRSKRQHSETNDKESICWKYFEPFQVPRENGIETKCTIPGCTTKYMWCGSTSNLIKHLRTKHGIIKSSSSTLTSTTSTTNLVNSELKINISLIKLFISSSGVPLSFIDNLKSAGFINPQYELPNSNILKKQIINA</sequence>
<accession>A0ACA9RTQ7</accession>
<reference evidence="1" key="1">
    <citation type="submission" date="2021-06" db="EMBL/GenBank/DDBJ databases">
        <authorList>
            <person name="Kallberg Y."/>
            <person name="Tangrot J."/>
            <person name="Rosling A."/>
        </authorList>
    </citation>
    <scope>NUCLEOTIDE SEQUENCE</scope>
    <source>
        <strain evidence="1">MA461A</strain>
    </source>
</reference>
<comment type="caution">
    <text evidence="1">The sequence shown here is derived from an EMBL/GenBank/DDBJ whole genome shotgun (WGS) entry which is preliminary data.</text>
</comment>
<keyword evidence="2" id="KW-1185">Reference proteome</keyword>
<dbReference type="Proteomes" id="UP000789920">
    <property type="component" value="Unassembled WGS sequence"/>
</dbReference>
<protein>
    <submittedName>
        <fullName evidence="1">35675_t:CDS:1</fullName>
    </submittedName>
</protein>
<feature type="non-terminal residue" evidence="1">
    <location>
        <position position="164"/>
    </location>
</feature>
<proteinExistence type="predicted"/>
<gene>
    <name evidence="1" type="ORF">RPERSI_LOCUS23065</name>
</gene>
<dbReference type="EMBL" id="CAJVQC010071152">
    <property type="protein sequence ID" value="CAG8810353.1"/>
    <property type="molecule type" value="Genomic_DNA"/>
</dbReference>
<organism evidence="1 2">
    <name type="scientific">Racocetra persica</name>
    <dbReference type="NCBI Taxonomy" id="160502"/>
    <lineage>
        <taxon>Eukaryota</taxon>
        <taxon>Fungi</taxon>
        <taxon>Fungi incertae sedis</taxon>
        <taxon>Mucoromycota</taxon>
        <taxon>Glomeromycotina</taxon>
        <taxon>Glomeromycetes</taxon>
        <taxon>Diversisporales</taxon>
        <taxon>Gigasporaceae</taxon>
        <taxon>Racocetra</taxon>
    </lineage>
</organism>
<evidence type="ECO:0000313" key="1">
    <source>
        <dbReference type="EMBL" id="CAG8810353.1"/>
    </source>
</evidence>
<evidence type="ECO:0000313" key="2">
    <source>
        <dbReference type="Proteomes" id="UP000789920"/>
    </source>
</evidence>
<name>A0ACA9RTQ7_9GLOM</name>